<evidence type="ECO:0000313" key="1">
    <source>
        <dbReference type="EMBL" id="EGZ07417.1"/>
    </source>
</evidence>
<protein>
    <submittedName>
        <fullName evidence="1">Uncharacterized protein</fullName>
    </submittedName>
</protein>
<dbReference type="STRING" id="1094619.G5A9Y7"/>
<dbReference type="Proteomes" id="UP000002640">
    <property type="component" value="Unassembled WGS sequence"/>
</dbReference>
<accession>G5A9Y7</accession>
<dbReference type="RefSeq" id="XP_009536983.1">
    <property type="nucleotide sequence ID" value="XM_009538688.1"/>
</dbReference>
<organism evidence="1 2">
    <name type="scientific">Phytophthora sojae (strain P6497)</name>
    <name type="common">Soybean stem and root rot agent</name>
    <name type="synonym">Phytophthora megasperma f. sp. glycines</name>
    <dbReference type="NCBI Taxonomy" id="1094619"/>
    <lineage>
        <taxon>Eukaryota</taxon>
        <taxon>Sar</taxon>
        <taxon>Stramenopiles</taxon>
        <taxon>Oomycota</taxon>
        <taxon>Peronosporomycetes</taxon>
        <taxon>Peronosporales</taxon>
        <taxon>Peronosporaceae</taxon>
        <taxon>Phytophthora</taxon>
    </lineage>
</organism>
<sequence length="174" mass="19480">MCAVRDSREDDGEVDAQDVVQLPGLDAVPVLRGRPSTRGGVTAQLCDESLPDQQDELSELLYEFYKTNFKIDDGEFVFPDPDYSFDVVFGAVTDTLIFLWEDLLELKTDSPAIPQDAEDEDHAIDFRVAESKKGIRANPLGGYRAPTDLVDHLAGGVGFDAFIEQVKRDRRRRQ</sequence>
<dbReference type="AlphaFoldDB" id="G5A9Y7"/>
<dbReference type="InParanoid" id="G5A9Y7"/>
<dbReference type="KEGG" id="psoj:PHYSODRAFT_306598"/>
<keyword evidence="2" id="KW-1185">Reference proteome</keyword>
<gene>
    <name evidence="1" type="ORF">PHYSODRAFT_306598</name>
</gene>
<name>G5A9Y7_PHYSP</name>
<dbReference type="EMBL" id="JH159162">
    <property type="protein sequence ID" value="EGZ07417.1"/>
    <property type="molecule type" value="Genomic_DNA"/>
</dbReference>
<evidence type="ECO:0000313" key="2">
    <source>
        <dbReference type="Proteomes" id="UP000002640"/>
    </source>
</evidence>
<proteinExistence type="predicted"/>
<reference evidence="1 2" key="1">
    <citation type="journal article" date="2006" name="Science">
        <title>Phytophthora genome sequences uncover evolutionary origins and mechanisms of pathogenesis.</title>
        <authorList>
            <person name="Tyler B.M."/>
            <person name="Tripathy S."/>
            <person name="Zhang X."/>
            <person name="Dehal P."/>
            <person name="Jiang R.H."/>
            <person name="Aerts A."/>
            <person name="Arredondo F.D."/>
            <person name="Baxter L."/>
            <person name="Bensasson D."/>
            <person name="Beynon J.L."/>
            <person name="Chapman J."/>
            <person name="Damasceno C.M."/>
            <person name="Dorrance A.E."/>
            <person name="Dou D."/>
            <person name="Dickerman A.W."/>
            <person name="Dubchak I.L."/>
            <person name="Garbelotto M."/>
            <person name="Gijzen M."/>
            <person name="Gordon S.G."/>
            <person name="Govers F."/>
            <person name="Grunwald N.J."/>
            <person name="Huang W."/>
            <person name="Ivors K.L."/>
            <person name="Jones R.W."/>
            <person name="Kamoun S."/>
            <person name="Krampis K."/>
            <person name="Lamour K.H."/>
            <person name="Lee M.K."/>
            <person name="McDonald W.H."/>
            <person name="Medina M."/>
            <person name="Meijer H.J."/>
            <person name="Nordberg E.K."/>
            <person name="Maclean D.J."/>
            <person name="Ospina-Giraldo M.D."/>
            <person name="Morris P.F."/>
            <person name="Phuntumart V."/>
            <person name="Putnam N.H."/>
            <person name="Rash S."/>
            <person name="Rose J.K."/>
            <person name="Sakihama Y."/>
            <person name="Salamov A.A."/>
            <person name="Savidor A."/>
            <person name="Scheuring C.F."/>
            <person name="Smith B.M."/>
            <person name="Sobral B.W."/>
            <person name="Terry A."/>
            <person name="Torto-Alalibo T.A."/>
            <person name="Win J."/>
            <person name="Xu Z."/>
            <person name="Zhang H."/>
            <person name="Grigoriev I.V."/>
            <person name="Rokhsar D.S."/>
            <person name="Boore J.L."/>
        </authorList>
    </citation>
    <scope>NUCLEOTIDE SEQUENCE [LARGE SCALE GENOMIC DNA]</scope>
    <source>
        <strain evidence="1 2">P6497</strain>
    </source>
</reference>
<dbReference type="GeneID" id="20642751"/>
<dbReference type="SMR" id="G5A9Y7"/>